<name>A0A833W5W2_PHYIN</name>
<evidence type="ECO:0000313" key="1">
    <source>
        <dbReference type="EMBL" id="KAF4043534.1"/>
    </source>
</evidence>
<reference evidence="1" key="1">
    <citation type="submission" date="2020-04" db="EMBL/GenBank/DDBJ databases">
        <title>Hybrid Assembly of Korean Phytophthora infestans isolates.</title>
        <authorList>
            <person name="Prokchorchik M."/>
            <person name="Lee Y."/>
            <person name="Seo J."/>
            <person name="Cho J.-H."/>
            <person name="Park Y.-E."/>
            <person name="Jang D.-C."/>
            <person name="Im J.-S."/>
            <person name="Choi J.-G."/>
            <person name="Park H.-J."/>
            <person name="Lee G.-B."/>
            <person name="Lee Y.-G."/>
            <person name="Hong S.-Y."/>
            <person name="Cho K."/>
            <person name="Sohn K.H."/>
        </authorList>
    </citation>
    <scope>NUCLEOTIDE SEQUENCE</scope>
    <source>
        <strain evidence="1">KR_1_A1</strain>
        <strain evidence="2">KR_2_A2</strain>
    </source>
</reference>
<accession>A0A833W5W2</accession>
<comment type="caution">
    <text evidence="1">The sequence shown here is derived from an EMBL/GenBank/DDBJ whole genome shotgun (WGS) entry which is preliminary data.</text>
</comment>
<dbReference type="AlphaFoldDB" id="A0A833W5W2"/>
<dbReference type="EMBL" id="JAACNO010000176">
    <property type="protein sequence ID" value="KAF4149395.1"/>
    <property type="molecule type" value="Genomic_DNA"/>
</dbReference>
<dbReference type="EMBL" id="WSZM01000083">
    <property type="protein sequence ID" value="KAF4043534.1"/>
    <property type="molecule type" value="Genomic_DNA"/>
</dbReference>
<dbReference type="Proteomes" id="UP000704712">
    <property type="component" value="Unassembled WGS sequence"/>
</dbReference>
<keyword evidence="3" id="KW-1185">Reference proteome</keyword>
<sequence>MANRVGAGWNQLKQLPVKKTSIDRCVRAIIQYQLRELYTGVCMVEVCPPASDPLPVVWRSAPRFGECEGYMYR</sequence>
<evidence type="ECO:0000313" key="3">
    <source>
        <dbReference type="Proteomes" id="UP000602510"/>
    </source>
</evidence>
<dbReference type="Proteomes" id="UP000602510">
    <property type="component" value="Unassembled WGS sequence"/>
</dbReference>
<proteinExistence type="predicted"/>
<protein>
    <submittedName>
        <fullName evidence="1">Uncharacterized protein</fullName>
    </submittedName>
</protein>
<evidence type="ECO:0000313" key="2">
    <source>
        <dbReference type="EMBL" id="KAF4149395.1"/>
    </source>
</evidence>
<gene>
    <name evidence="1" type="ORF">GN244_ATG04142</name>
    <name evidence="2" type="ORF">GN958_ATG01367</name>
</gene>
<organism evidence="1 3">
    <name type="scientific">Phytophthora infestans</name>
    <name type="common">Potato late blight agent</name>
    <name type="synonym">Botrytis infestans</name>
    <dbReference type="NCBI Taxonomy" id="4787"/>
    <lineage>
        <taxon>Eukaryota</taxon>
        <taxon>Sar</taxon>
        <taxon>Stramenopiles</taxon>
        <taxon>Oomycota</taxon>
        <taxon>Peronosporomycetes</taxon>
        <taxon>Peronosporales</taxon>
        <taxon>Peronosporaceae</taxon>
        <taxon>Phytophthora</taxon>
    </lineage>
</organism>